<reference evidence="1 2" key="1">
    <citation type="submission" date="2018-08" db="EMBL/GenBank/DDBJ databases">
        <title>Chitinophagaceae sp. K23C18032701, a novel bacterium isolated from forest soil.</title>
        <authorList>
            <person name="Wang C."/>
        </authorList>
    </citation>
    <scope>NUCLEOTIDE SEQUENCE [LARGE SCALE GENOMIC DNA]</scope>
    <source>
        <strain evidence="1 2">K23C18032701</strain>
    </source>
</reference>
<comment type="caution">
    <text evidence="1">The sequence shown here is derived from an EMBL/GenBank/DDBJ whole genome shotgun (WGS) entry which is preliminary data.</text>
</comment>
<protein>
    <submittedName>
        <fullName evidence="1">Uncharacterized protein</fullName>
    </submittedName>
</protein>
<dbReference type="RefSeq" id="WP_116847233.1">
    <property type="nucleotide sequence ID" value="NZ_QTJU01000003.1"/>
</dbReference>
<sequence length="90" mass="9732">MSTNKIILTALCLCTLACQQPVADKQEAARQQLQAAMNMEEKVKKVAAQLHRDCDSVLLQTALFKVDSIAKAAAVKPAKTPVKAAPKKKK</sequence>
<dbReference type="Proteomes" id="UP000261284">
    <property type="component" value="Unassembled WGS sequence"/>
</dbReference>
<gene>
    <name evidence="1" type="ORF">DXN05_10605</name>
</gene>
<keyword evidence="2" id="KW-1185">Reference proteome</keyword>
<dbReference type="EMBL" id="QTJU01000003">
    <property type="protein sequence ID" value="RFM27986.1"/>
    <property type="molecule type" value="Genomic_DNA"/>
</dbReference>
<dbReference type="AlphaFoldDB" id="A0A3E1NJ77"/>
<evidence type="ECO:0000313" key="2">
    <source>
        <dbReference type="Proteomes" id="UP000261284"/>
    </source>
</evidence>
<proteinExistence type="predicted"/>
<evidence type="ECO:0000313" key="1">
    <source>
        <dbReference type="EMBL" id="RFM27986.1"/>
    </source>
</evidence>
<accession>A0A3E1NJ77</accession>
<name>A0A3E1NJ77_9BACT</name>
<organism evidence="1 2">
    <name type="scientific">Deminuibacter soli</name>
    <dbReference type="NCBI Taxonomy" id="2291815"/>
    <lineage>
        <taxon>Bacteria</taxon>
        <taxon>Pseudomonadati</taxon>
        <taxon>Bacteroidota</taxon>
        <taxon>Chitinophagia</taxon>
        <taxon>Chitinophagales</taxon>
        <taxon>Chitinophagaceae</taxon>
        <taxon>Deminuibacter</taxon>
    </lineage>
</organism>